<dbReference type="PANTHER" id="PTHR33121">
    <property type="entry name" value="CYCLIC DI-GMP PHOSPHODIESTERASE PDEF"/>
    <property type="match status" value="1"/>
</dbReference>
<dbReference type="Gene3D" id="3.30.70.270">
    <property type="match status" value="1"/>
</dbReference>
<organism evidence="4 5">
    <name type="scientific">Gloeothece verrucosa (strain PCC 7822)</name>
    <name type="common">Cyanothece sp. (strain PCC 7822)</name>
    <dbReference type="NCBI Taxonomy" id="497965"/>
    <lineage>
        <taxon>Bacteria</taxon>
        <taxon>Bacillati</taxon>
        <taxon>Cyanobacteriota</taxon>
        <taxon>Cyanophyceae</taxon>
        <taxon>Oscillatoriophycideae</taxon>
        <taxon>Chroococcales</taxon>
        <taxon>Aphanothecaceae</taxon>
        <taxon>Gloeothece</taxon>
        <taxon>Gloeothece verrucosa</taxon>
    </lineage>
</organism>
<evidence type="ECO:0000313" key="5">
    <source>
        <dbReference type="Proteomes" id="UP000008206"/>
    </source>
</evidence>
<dbReference type="PANTHER" id="PTHR33121:SF70">
    <property type="entry name" value="SIGNALING PROTEIN YKOW"/>
    <property type="match status" value="1"/>
</dbReference>
<dbReference type="SMART" id="SM01080">
    <property type="entry name" value="CHASE2"/>
    <property type="match status" value="1"/>
</dbReference>
<keyword evidence="1" id="KW-1133">Transmembrane helix</keyword>
<name>E0UI40_GLOV7</name>
<evidence type="ECO:0000259" key="2">
    <source>
        <dbReference type="PROSITE" id="PS50883"/>
    </source>
</evidence>
<dbReference type="Pfam" id="PF00563">
    <property type="entry name" value="EAL"/>
    <property type="match status" value="1"/>
</dbReference>
<gene>
    <name evidence="4" type="ordered locus">Cyan7822_3756</name>
</gene>
<dbReference type="InterPro" id="IPR000160">
    <property type="entry name" value="GGDEF_dom"/>
</dbReference>
<dbReference type="InterPro" id="IPR035919">
    <property type="entry name" value="EAL_sf"/>
</dbReference>
<dbReference type="CDD" id="cd01949">
    <property type="entry name" value="GGDEF"/>
    <property type="match status" value="1"/>
</dbReference>
<proteinExistence type="predicted"/>
<dbReference type="AlphaFoldDB" id="E0UI40"/>
<reference evidence="5" key="1">
    <citation type="journal article" date="2011" name="MBio">
        <title>Novel metabolic attributes of the genus Cyanothece, comprising a group of unicellular nitrogen-fixing Cyanobacteria.</title>
        <authorList>
            <person name="Bandyopadhyay A."/>
            <person name="Elvitigala T."/>
            <person name="Welsh E."/>
            <person name="Stockel J."/>
            <person name="Liberton M."/>
            <person name="Min H."/>
            <person name="Sherman L.A."/>
            <person name="Pakrasi H.B."/>
        </authorList>
    </citation>
    <scope>NUCLEOTIDE SEQUENCE [LARGE SCALE GENOMIC DNA]</scope>
    <source>
        <strain evidence="5">PCC 7822</strain>
    </source>
</reference>
<dbReference type="FunFam" id="3.20.20.450:FF:000001">
    <property type="entry name" value="Cyclic di-GMP phosphodiesterase yahA"/>
    <property type="match status" value="1"/>
</dbReference>
<feature type="domain" description="EAL" evidence="2">
    <location>
        <begin position="598"/>
        <end position="857"/>
    </location>
</feature>
<sequence>MKVKLPQKIQSLVAIATVSWQKAGIETQTKLSQVSFTVLASLVVTGIIIGMRQAKILESLELQSYDQMVTLSPQSPPDPRLLIVEITEKDIRDQKTWPLTDQTIAKLLGNLQQYQPKVIGLDLFRDVPHPPGEAALKEALAKDNIIGLYKAGDKGNYELPPPDGVTEDRIAFADLPIDFDNVLRRYLLYVQSDQQQFYSFALKVALKYLNSQHPFQVDADSFQIGSTVFPSLKADSGGYQMSPDEAVGTQILLKYRSNNGKDTNRNIAQKISLTDVLSGKIEPHWVKDKIVLIGTTAPSAKDLFATPYSKSEKNDYFMPGVVIHAQMVSQILSTVLDNQHQFWFFPEWGEFVWIWFWSLIGGLIVWRLNSPIYFMGTGLIAIGGLWGIGFLVFSISGWIPVIPPIFGLVSTGIFVLISKFFSNFYYDNLTYLPNRRLFIKKLQRSNPRQKSDYKQLIAIYLLDLDSFKMINEGLGHEAGDYVLREIAQRLQTQVNNKEQLARVEGDKFALWLNSLVDIDEAAQIAKDLQKLLTQPFYWQGQEIYTSVSIGIAYTRRGDNFKAEELLRDANSAMYKAKHIGKDRYEMFATGMREPVVQRLQIESDLRRGLKDSEFQLFYQPIVSLKTGKIAGVEALVRWNSLKRGFISPGDFIPIAEETGLIIPLGEWILQEACRQMQEWHLQFPQNPPLMISVNLSSRQFSQPNLVQQVQFILDKINLDRKSLKLEITESMMMNDVEAAIELLKRLKDLGLRLSIDDFGTGYSNLSYLHRFPVDTLKVDQSFVRRMNSGESHDRYAQIVRTVIMLGHNLELDVIAEGIETEEQMKILQSLGCEYGQGYFFAKPLPSEQLAALLAKNPKW</sequence>
<evidence type="ECO:0000259" key="3">
    <source>
        <dbReference type="PROSITE" id="PS50887"/>
    </source>
</evidence>
<dbReference type="InterPro" id="IPR050706">
    <property type="entry name" value="Cyclic-di-GMP_PDE-like"/>
</dbReference>
<dbReference type="GO" id="GO:0071111">
    <property type="term" value="F:cyclic-guanylate-specific phosphodiesterase activity"/>
    <property type="evidence" value="ECO:0007669"/>
    <property type="project" value="InterPro"/>
</dbReference>
<feature type="transmembrane region" description="Helical" evidence="1">
    <location>
        <begin position="31"/>
        <end position="51"/>
    </location>
</feature>
<dbReference type="Pfam" id="PF00990">
    <property type="entry name" value="GGDEF"/>
    <property type="match status" value="1"/>
</dbReference>
<keyword evidence="1" id="KW-0472">Membrane</keyword>
<dbReference type="eggNOG" id="COG4252">
    <property type="taxonomic scope" value="Bacteria"/>
</dbReference>
<evidence type="ECO:0000313" key="4">
    <source>
        <dbReference type="EMBL" id="ADN15692.1"/>
    </source>
</evidence>
<dbReference type="Gene3D" id="3.20.20.450">
    <property type="entry name" value="EAL domain"/>
    <property type="match status" value="1"/>
</dbReference>
<dbReference type="CDD" id="cd01948">
    <property type="entry name" value="EAL"/>
    <property type="match status" value="1"/>
</dbReference>
<dbReference type="Proteomes" id="UP000008206">
    <property type="component" value="Chromosome"/>
</dbReference>
<dbReference type="InterPro" id="IPR029787">
    <property type="entry name" value="Nucleotide_cyclase"/>
</dbReference>
<dbReference type="PROSITE" id="PS50887">
    <property type="entry name" value="GGDEF"/>
    <property type="match status" value="1"/>
</dbReference>
<feature type="domain" description="GGDEF" evidence="3">
    <location>
        <begin position="455"/>
        <end position="589"/>
    </location>
</feature>
<dbReference type="InterPro" id="IPR001633">
    <property type="entry name" value="EAL_dom"/>
</dbReference>
<dbReference type="SUPFAM" id="SSF141868">
    <property type="entry name" value="EAL domain-like"/>
    <property type="match status" value="1"/>
</dbReference>
<keyword evidence="5" id="KW-1185">Reference proteome</keyword>
<protein>
    <submittedName>
        <fullName evidence="4">Diguanylate cyclase/phosphodiesterase with Chase sensor</fullName>
    </submittedName>
</protein>
<dbReference type="HOGENOM" id="CLU_000445_85_0_3"/>
<dbReference type="RefSeq" id="WP_013323760.1">
    <property type="nucleotide sequence ID" value="NC_014501.1"/>
</dbReference>
<dbReference type="OrthoDB" id="425396at2"/>
<feature type="transmembrane region" description="Helical" evidence="1">
    <location>
        <begin position="405"/>
        <end position="426"/>
    </location>
</feature>
<accession>E0UI40</accession>
<dbReference type="SUPFAM" id="SSF55073">
    <property type="entry name" value="Nucleotide cyclase"/>
    <property type="match status" value="1"/>
</dbReference>
<dbReference type="eggNOG" id="COG5001">
    <property type="taxonomic scope" value="Bacteria"/>
</dbReference>
<dbReference type="EMBL" id="CP002198">
    <property type="protein sequence ID" value="ADN15692.1"/>
    <property type="molecule type" value="Genomic_DNA"/>
</dbReference>
<keyword evidence="1" id="KW-0812">Transmembrane</keyword>
<dbReference type="KEGG" id="cyj:Cyan7822_3756"/>
<dbReference type="InterPro" id="IPR007890">
    <property type="entry name" value="CHASE2"/>
</dbReference>
<evidence type="ECO:0000256" key="1">
    <source>
        <dbReference type="SAM" id="Phobius"/>
    </source>
</evidence>
<dbReference type="SMART" id="SM00052">
    <property type="entry name" value="EAL"/>
    <property type="match status" value="1"/>
</dbReference>
<dbReference type="PROSITE" id="PS50883">
    <property type="entry name" value="EAL"/>
    <property type="match status" value="1"/>
</dbReference>
<feature type="transmembrane region" description="Helical" evidence="1">
    <location>
        <begin position="378"/>
        <end position="399"/>
    </location>
</feature>
<dbReference type="NCBIfam" id="TIGR00254">
    <property type="entry name" value="GGDEF"/>
    <property type="match status" value="1"/>
</dbReference>
<dbReference type="STRING" id="497965.Cyan7822_3756"/>
<dbReference type="Pfam" id="PF05226">
    <property type="entry name" value="CHASE2"/>
    <property type="match status" value="1"/>
</dbReference>
<dbReference type="SMART" id="SM00267">
    <property type="entry name" value="GGDEF"/>
    <property type="match status" value="1"/>
</dbReference>
<feature type="transmembrane region" description="Helical" evidence="1">
    <location>
        <begin position="348"/>
        <end position="366"/>
    </location>
</feature>
<dbReference type="InterPro" id="IPR043128">
    <property type="entry name" value="Rev_trsase/Diguanyl_cyclase"/>
</dbReference>